<evidence type="ECO:0000259" key="2">
    <source>
        <dbReference type="PROSITE" id="PS50181"/>
    </source>
</evidence>
<dbReference type="CDD" id="cd09917">
    <property type="entry name" value="F-box_SF"/>
    <property type="match status" value="1"/>
</dbReference>
<proteinExistence type="predicted"/>
<dbReference type="InterPro" id="IPR036047">
    <property type="entry name" value="F-box-like_dom_sf"/>
</dbReference>
<dbReference type="SMART" id="SM00256">
    <property type="entry name" value="FBOX"/>
    <property type="match status" value="1"/>
</dbReference>
<reference evidence="3 4" key="1">
    <citation type="submission" date="2019-01" db="EMBL/GenBank/DDBJ databases">
        <title>Genome sequencing of the rare red list fungi Fomitopsis rosea.</title>
        <authorList>
            <person name="Buettner E."/>
            <person name="Kellner H."/>
        </authorList>
    </citation>
    <scope>NUCLEOTIDE SEQUENCE [LARGE SCALE GENOMIC DNA]</scope>
    <source>
        <strain evidence="3 4">DSM 105464</strain>
    </source>
</reference>
<dbReference type="SUPFAM" id="SSF81383">
    <property type="entry name" value="F-box domain"/>
    <property type="match status" value="1"/>
</dbReference>
<organism evidence="3 4">
    <name type="scientific">Rhodofomes roseus</name>
    <dbReference type="NCBI Taxonomy" id="34475"/>
    <lineage>
        <taxon>Eukaryota</taxon>
        <taxon>Fungi</taxon>
        <taxon>Dikarya</taxon>
        <taxon>Basidiomycota</taxon>
        <taxon>Agaricomycotina</taxon>
        <taxon>Agaricomycetes</taxon>
        <taxon>Polyporales</taxon>
        <taxon>Rhodofomes</taxon>
    </lineage>
</organism>
<evidence type="ECO:0000313" key="4">
    <source>
        <dbReference type="Proteomes" id="UP000298390"/>
    </source>
</evidence>
<comment type="caution">
    <text evidence="3">The sequence shown here is derived from an EMBL/GenBank/DDBJ whole genome shotgun (WGS) entry which is preliminary data.</text>
</comment>
<accession>A0A4Y9YIH0</accession>
<sequence length="616" mass="70635">MPMDIIHEILLYLPPQELLMLARVSKSFHKYLYKKSSVTYWQRVLKQIEGAPPRPKELIEPAWVALIASPLCTSCGKMNAAQVYWAFLMRICESCKPKLLIDQFTLLDSERIGAIPRTILNLGRVTRFGRAYCLRSEAKEAIRNWLQLSKSEDEEALNKYIDDEAERIKGLSEFQYSCIAWLESEEAKRKDYRVQLEKERFEAIAVRLQELGWEPELQMLVQNRNPILSRHALVQGVEPLTDHAWRSMRDELVKLMQDLREKRLARERKQRMEGRWSSYMSAAPYLLKQQLEAQPELRSYGFNLADLALTPEVRELIHADADVYVGSQGFMALQPRMDAIVEGWKSRVCEELRKQMRASPKTRSGKAQPRKGPEPNVELATTMFSCGGCTLPCLFFPNVLAHSCQRPSNAPAQQDAYGEFVHAKNDTKLRTTLNLPAIGYALSIQLRKLELSKQAYQIVQFCDKDPETTTAKEMDELDVRLVQGKAIMNWRAAIIEQIQHKHQMASWRRADADELAGAKKAERKFVETRGGWTCHKCPTPSSFGGFQWLFIARHLEKAHDIKEPSVENGDMSVALNPGDVYAAGIYKMTLPGYEMLHLSKKGSWSTQRAETYNHII</sequence>
<feature type="domain" description="F-box" evidence="2">
    <location>
        <begin position="1"/>
        <end position="44"/>
    </location>
</feature>
<dbReference type="AlphaFoldDB" id="A0A4Y9YIH0"/>
<dbReference type="PROSITE" id="PS50181">
    <property type="entry name" value="FBOX"/>
    <property type="match status" value="1"/>
</dbReference>
<dbReference type="InterPro" id="IPR001810">
    <property type="entry name" value="F-box_dom"/>
</dbReference>
<dbReference type="EMBL" id="SEKV01000193">
    <property type="protein sequence ID" value="TFY61780.1"/>
    <property type="molecule type" value="Genomic_DNA"/>
</dbReference>
<evidence type="ECO:0000313" key="3">
    <source>
        <dbReference type="EMBL" id="TFY61780.1"/>
    </source>
</evidence>
<gene>
    <name evidence="3" type="ORF">EVJ58_g4297</name>
</gene>
<dbReference type="Pfam" id="PF00646">
    <property type="entry name" value="F-box"/>
    <property type="match status" value="1"/>
</dbReference>
<dbReference type="Proteomes" id="UP000298390">
    <property type="component" value="Unassembled WGS sequence"/>
</dbReference>
<evidence type="ECO:0000256" key="1">
    <source>
        <dbReference type="SAM" id="MobiDB-lite"/>
    </source>
</evidence>
<protein>
    <recommendedName>
        <fullName evidence="2">F-box domain-containing protein</fullName>
    </recommendedName>
</protein>
<name>A0A4Y9YIH0_9APHY</name>
<feature type="region of interest" description="Disordered" evidence="1">
    <location>
        <begin position="355"/>
        <end position="375"/>
    </location>
</feature>